<proteinExistence type="predicted"/>
<accession>A0A382E031</accession>
<sequence length="77" mass="8977">MPKYLCTVKATIYITKEVCDIIEIEAPDEVQAEEDAVTAAGIMDNKTWLNHPEIDYNEFCEEIEFEIEDVEEKNEYN</sequence>
<organism evidence="1">
    <name type="scientific">marine metagenome</name>
    <dbReference type="NCBI Taxonomy" id="408172"/>
    <lineage>
        <taxon>unclassified sequences</taxon>
        <taxon>metagenomes</taxon>
        <taxon>ecological metagenomes</taxon>
    </lineage>
</organism>
<protein>
    <submittedName>
        <fullName evidence="1">Uncharacterized protein</fullName>
    </submittedName>
</protein>
<name>A0A382E031_9ZZZZ</name>
<dbReference type="AlphaFoldDB" id="A0A382E031"/>
<gene>
    <name evidence="1" type="ORF">METZ01_LOCUS196914</name>
</gene>
<evidence type="ECO:0000313" key="1">
    <source>
        <dbReference type="EMBL" id="SVB44060.1"/>
    </source>
</evidence>
<dbReference type="EMBL" id="UINC01042009">
    <property type="protein sequence ID" value="SVB44060.1"/>
    <property type="molecule type" value="Genomic_DNA"/>
</dbReference>
<reference evidence="1" key="1">
    <citation type="submission" date="2018-05" db="EMBL/GenBank/DDBJ databases">
        <authorList>
            <person name="Lanie J.A."/>
            <person name="Ng W.-L."/>
            <person name="Kazmierczak K.M."/>
            <person name="Andrzejewski T.M."/>
            <person name="Davidsen T.M."/>
            <person name="Wayne K.J."/>
            <person name="Tettelin H."/>
            <person name="Glass J.I."/>
            <person name="Rusch D."/>
            <person name="Podicherti R."/>
            <person name="Tsui H.-C.T."/>
            <person name="Winkler M.E."/>
        </authorList>
    </citation>
    <scope>NUCLEOTIDE SEQUENCE</scope>
</reference>